<dbReference type="OrthoDB" id="9813147at2"/>
<dbReference type="NCBIfam" id="TIGR00368">
    <property type="entry name" value="YifB family Mg chelatase-like AAA ATPase"/>
    <property type="match status" value="1"/>
</dbReference>
<reference evidence="3 4" key="1">
    <citation type="submission" date="2019-06" db="EMBL/GenBank/DDBJ databases">
        <title>Sequencing the genomes of 1000 actinobacteria strains.</title>
        <authorList>
            <person name="Klenk H.-P."/>
        </authorList>
    </citation>
    <scope>NUCLEOTIDE SEQUENCE [LARGE SCALE GENOMIC DNA]</scope>
    <source>
        <strain evidence="3 4">DSM 19828</strain>
    </source>
</reference>
<evidence type="ECO:0000259" key="2">
    <source>
        <dbReference type="SMART" id="SM00382"/>
    </source>
</evidence>
<gene>
    <name evidence="3" type="ORF">FB459_2883</name>
</gene>
<dbReference type="InterPro" id="IPR020568">
    <property type="entry name" value="Ribosomal_Su5_D2-typ_SF"/>
</dbReference>
<dbReference type="Proteomes" id="UP000320806">
    <property type="component" value="Unassembled WGS sequence"/>
</dbReference>
<dbReference type="InterPro" id="IPR000523">
    <property type="entry name" value="Mg_chelatse_chII-like_cat_dom"/>
</dbReference>
<dbReference type="InterPro" id="IPR014721">
    <property type="entry name" value="Ribsml_uS5_D2-typ_fold_subgr"/>
</dbReference>
<dbReference type="EMBL" id="VFMO01000001">
    <property type="protein sequence ID" value="TQJ15337.1"/>
    <property type="molecule type" value="Genomic_DNA"/>
</dbReference>
<dbReference type="RefSeq" id="WP_141928937.1">
    <property type="nucleotide sequence ID" value="NZ_BAABCI010000021.1"/>
</dbReference>
<feature type="domain" description="AAA+ ATPase" evidence="2">
    <location>
        <begin position="216"/>
        <end position="397"/>
    </location>
</feature>
<organism evidence="3 4">
    <name type="scientific">Yimella lutea</name>
    <dbReference type="NCBI Taxonomy" id="587872"/>
    <lineage>
        <taxon>Bacteria</taxon>
        <taxon>Bacillati</taxon>
        <taxon>Actinomycetota</taxon>
        <taxon>Actinomycetes</taxon>
        <taxon>Micrococcales</taxon>
        <taxon>Dermacoccaceae</taxon>
        <taxon>Yimella</taxon>
    </lineage>
</organism>
<dbReference type="AlphaFoldDB" id="A0A542EJ15"/>
<evidence type="ECO:0000313" key="4">
    <source>
        <dbReference type="Proteomes" id="UP000320806"/>
    </source>
</evidence>
<protein>
    <submittedName>
        <fullName evidence="3">Magnesium chelatase family protein</fullName>
    </submittedName>
</protein>
<evidence type="ECO:0000256" key="1">
    <source>
        <dbReference type="ARBA" id="ARBA00006354"/>
    </source>
</evidence>
<proteinExistence type="inferred from homology"/>
<dbReference type="InterPro" id="IPR004482">
    <property type="entry name" value="Mg_chelat-rel"/>
</dbReference>
<dbReference type="Pfam" id="PF01078">
    <property type="entry name" value="Mg_chelatase"/>
    <property type="match status" value="1"/>
</dbReference>
<keyword evidence="4" id="KW-1185">Reference proteome</keyword>
<dbReference type="SUPFAM" id="SSF52540">
    <property type="entry name" value="P-loop containing nucleoside triphosphate hydrolases"/>
    <property type="match status" value="1"/>
</dbReference>
<evidence type="ECO:0000313" key="3">
    <source>
        <dbReference type="EMBL" id="TQJ15337.1"/>
    </source>
</evidence>
<dbReference type="PANTHER" id="PTHR32039:SF7">
    <property type="entry name" value="COMPETENCE PROTEIN COMM"/>
    <property type="match status" value="1"/>
</dbReference>
<accession>A0A542EJ15</accession>
<dbReference type="Pfam" id="PF13541">
    <property type="entry name" value="ChlI"/>
    <property type="match status" value="1"/>
</dbReference>
<dbReference type="InterPro" id="IPR025158">
    <property type="entry name" value="Mg_chelat-rel_C"/>
</dbReference>
<dbReference type="InterPro" id="IPR045006">
    <property type="entry name" value="CHLI-like"/>
</dbReference>
<dbReference type="InterPro" id="IPR003593">
    <property type="entry name" value="AAA+_ATPase"/>
</dbReference>
<dbReference type="Pfam" id="PF13335">
    <property type="entry name" value="Mg_chelatase_C"/>
    <property type="match status" value="1"/>
</dbReference>
<dbReference type="CDD" id="cd00009">
    <property type="entry name" value="AAA"/>
    <property type="match status" value="1"/>
</dbReference>
<dbReference type="PANTHER" id="PTHR32039">
    <property type="entry name" value="MAGNESIUM-CHELATASE SUBUNIT CHLI"/>
    <property type="match status" value="1"/>
</dbReference>
<dbReference type="SMART" id="SM00382">
    <property type="entry name" value="AAA"/>
    <property type="match status" value="1"/>
</dbReference>
<dbReference type="InterPro" id="IPR027417">
    <property type="entry name" value="P-loop_NTPase"/>
</dbReference>
<comment type="similarity">
    <text evidence="1">Belongs to the Mg-chelatase subunits D/I family. ComM subfamily.</text>
</comment>
<dbReference type="SUPFAM" id="SSF54211">
    <property type="entry name" value="Ribosomal protein S5 domain 2-like"/>
    <property type="match status" value="1"/>
</dbReference>
<name>A0A542EJ15_9MICO</name>
<sequence>MTLGRTLCVAVNGIDGTVVEVEAFTSPGQPAFGIIGLPDSACRQAPDRIKAAAANSALLLPRDKITVNLSPAALTKQGSGYDLAIALAVLATRKALDPSVIRDIVHLGELGLDGMLRPVAGVLPAVLAARDHGVSTVVVPVGNAREASLVSGIQVVPASSLAQIVERYQCVYKRRPLPPLPDVPAPRKRGDRAAHDMADVIGQPEARFAIEVAAAGGHNLAMVGPPGAGKTMLAERLVGILPPLPEETALQVTAIHSVLGALKDGELVRRAPFVAPHHGASMAAMVGGGTQKVRPGAISRAHGGVLFLDECPEFSREVLDALRQPLESGMVEVARSAGYFKYPARFQLILASNPCPCGLGLTRGCRCTATILRTYRNKLSGPLMDRVDVQLQVQAVTKVQNAPPQEPSAVIAERVEVARRRQRERWASEGQTTNSSVSGAVLRSGRWRLPAEVTRPLDHQLDRGILTLRGYDRCLRLTCSVR</sequence>
<dbReference type="Gene3D" id="3.40.50.300">
    <property type="entry name" value="P-loop containing nucleotide triphosphate hydrolases"/>
    <property type="match status" value="1"/>
</dbReference>
<dbReference type="GO" id="GO:0005524">
    <property type="term" value="F:ATP binding"/>
    <property type="evidence" value="ECO:0007669"/>
    <property type="project" value="InterPro"/>
</dbReference>
<dbReference type="Gene3D" id="3.30.230.10">
    <property type="match status" value="1"/>
</dbReference>
<comment type="caution">
    <text evidence="3">The sequence shown here is derived from an EMBL/GenBank/DDBJ whole genome shotgun (WGS) entry which is preliminary data.</text>
</comment>